<dbReference type="InterPro" id="IPR029058">
    <property type="entry name" value="AB_hydrolase_fold"/>
</dbReference>
<accession>A0A139AD40</accession>
<dbReference type="Pfam" id="PF12697">
    <property type="entry name" value="Abhydrolase_6"/>
    <property type="match status" value="1"/>
</dbReference>
<dbReference type="Gene3D" id="3.40.50.1820">
    <property type="entry name" value="alpha/beta hydrolase"/>
    <property type="match status" value="1"/>
</dbReference>
<dbReference type="GO" id="GO:0004806">
    <property type="term" value="F:triacylglycerol lipase activity"/>
    <property type="evidence" value="ECO:0007669"/>
    <property type="project" value="InterPro"/>
</dbReference>
<proteinExistence type="predicted"/>
<dbReference type="InterPro" id="IPR000073">
    <property type="entry name" value="AB_hydrolase_1"/>
</dbReference>
<gene>
    <name evidence="2" type="ORF">M427DRAFT_79153</name>
</gene>
<dbReference type="AlphaFoldDB" id="A0A139AD40"/>
<feature type="non-terminal residue" evidence="2">
    <location>
        <position position="1"/>
    </location>
</feature>
<dbReference type="STRING" id="1344416.A0A139AD40"/>
<organism evidence="2 3">
    <name type="scientific">Gonapodya prolifera (strain JEL478)</name>
    <name type="common">Monoblepharis prolifera</name>
    <dbReference type="NCBI Taxonomy" id="1344416"/>
    <lineage>
        <taxon>Eukaryota</taxon>
        <taxon>Fungi</taxon>
        <taxon>Fungi incertae sedis</taxon>
        <taxon>Chytridiomycota</taxon>
        <taxon>Chytridiomycota incertae sedis</taxon>
        <taxon>Monoblepharidomycetes</taxon>
        <taxon>Monoblepharidales</taxon>
        <taxon>Gonapodyaceae</taxon>
        <taxon>Gonapodya</taxon>
    </lineage>
</organism>
<dbReference type="GO" id="GO:0016042">
    <property type="term" value="P:lipid catabolic process"/>
    <property type="evidence" value="ECO:0007669"/>
    <property type="project" value="InterPro"/>
</dbReference>
<reference evidence="2 3" key="1">
    <citation type="journal article" date="2015" name="Genome Biol. Evol.">
        <title>Phylogenomic analyses indicate that early fungi evolved digesting cell walls of algal ancestors of land plants.</title>
        <authorList>
            <person name="Chang Y."/>
            <person name="Wang S."/>
            <person name="Sekimoto S."/>
            <person name="Aerts A.L."/>
            <person name="Choi C."/>
            <person name="Clum A."/>
            <person name="LaButti K.M."/>
            <person name="Lindquist E.A."/>
            <person name="Yee Ngan C."/>
            <person name="Ohm R.A."/>
            <person name="Salamov A.A."/>
            <person name="Grigoriev I.V."/>
            <person name="Spatafora J.W."/>
            <person name="Berbee M.L."/>
        </authorList>
    </citation>
    <scope>NUCLEOTIDE SEQUENCE [LARGE SCALE GENOMIC DNA]</scope>
    <source>
        <strain evidence="2 3">JEL478</strain>
    </source>
</reference>
<dbReference type="PIRSF" id="PIRSF029171">
    <property type="entry name" value="Esterase_LipA"/>
    <property type="match status" value="1"/>
</dbReference>
<sequence length="344" mass="37435">REYAYPPGLTLYRMLYVSKDLDQKPVPASAFILVPYDAKLNGQSSMRTLVWTHGTSGITRDSGPSAQKNLYYNFEGLYLLALCGYFVVAPDYAGQGSDTPFHYVAARSHAHNVTSAVLATRVAFPKDLITYDWAVIGHSESGLTAWAVNEQEAAEPTGGFLGAVSVAPSMHPQSINQRKLGIPQLRAAMEAAGTAFYPLEFLESIRRLKATAVNVSDWLTPKGERTLQYLLRGGCISAGTALVNGSKVDEIFKSVAWVNASFTDAWTANVKTRGVDPLAGPMLVAQGDADEAGDPLTNFNAYQANCAANKDNKIWYSIYRGMRHDAVLFAAAIEYMHFLGGLFD</sequence>
<keyword evidence="3" id="KW-1185">Reference proteome</keyword>
<dbReference type="OMA" id="PFRTIAW"/>
<dbReference type="PANTHER" id="PTHR34853:SF1">
    <property type="entry name" value="LIPASE 5"/>
    <property type="match status" value="1"/>
</dbReference>
<name>A0A139AD40_GONPJ</name>
<protein>
    <recommendedName>
        <fullName evidence="1">AB hydrolase-1 domain-containing protein</fullName>
    </recommendedName>
</protein>
<feature type="domain" description="AB hydrolase-1" evidence="1">
    <location>
        <begin position="78"/>
        <end position="201"/>
    </location>
</feature>
<evidence type="ECO:0000313" key="2">
    <source>
        <dbReference type="EMBL" id="KXS14333.1"/>
    </source>
</evidence>
<dbReference type="EMBL" id="KQ965770">
    <property type="protein sequence ID" value="KXS14333.1"/>
    <property type="molecule type" value="Genomic_DNA"/>
</dbReference>
<dbReference type="OrthoDB" id="3230508at2759"/>
<evidence type="ECO:0000313" key="3">
    <source>
        <dbReference type="Proteomes" id="UP000070544"/>
    </source>
</evidence>
<dbReference type="SUPFAM" id="SSF53474">
    <property type="entry name" value="alpha/beta-Hydrolases"/>
    <property type="match status" value="1"/>
</dbReference>
<feature type="non-terminal residue" evidence="2">
    <location>
        <position position="344"/>
    </location>
</feature>
<dbReference type="Proteomes" id="UP000070544">
    <property type="component" value="Unassembled WGS sequence"/>
</dbReference>
<dbReference type="PANTHER" id="PTHR34853">
    <property type="match status" value="1"/>
</dbReference>
<dbReference type="InterPro" id="IPR005152">
    <property type="entry name" value="Lipase_secreted"/>
</dbReference>
<evidence type="ECO:0000259" key="1">
    <source>
        <dbReference type="Pfam" id="PF12697"/>
    </source>
</evidence>